<dbReference type="Pfam" id="PF01904">
    <property type="entry name" value="DUF72"/>
    <property type="match status" value="1"/>
</dbReference>
<dbReference type="PANTHER" id="PTHR30348">
    <property type="entry name" value="UNCHARACTERIZED PROTEIN YECE"/>
    <property type="match status" value="1"/>
</dbReference>
<keyword evidence="2" id="KW-1185">Reference proteome</keyword>
<dbReference type="InterPro" id="IPR002763">
    <property type="entry name" value="DUF72"/>
</dbReference>
<dbReference type="SUPFAM" id="SSF117396">
    <property type="entry name" value="TM1631-like"/>
    <property type="match status" value="1"/>
</dbReference>
<name>A0ABP8FPW2_9BACT</name>
<proteinExistence type="predicted"/>
<organism evidence="1 2">
    <name type="scientific">Compostibacter hankyongensis</name>
    <dbReference type="NCBI Taxonomy" id="1007089"/>
    <lineage>
        <taxon>Bacteria</taxon>
        <taxon>Pseudomonadati</taxon>
        <taxon>Bacteroidota</taxon>
        <taxon>Chitinophagia</taxon>
        <taxon>Chitinophagales</taxon>
        <taxon>Chitinophagaceae</taxon>
        <taxon>Compostibacter</taxon>
    </lineage>
</organism>
<evidence type="ECO:0000313" key="1">
    <source>
        <dbReference type="EMBL" id="GAA4308561.1"/>
    </source>
</evidence>
<evidence type="ECO:0000313" key="2">
    <source>
        <dbReference type="Proteomes" id="UP001501207"/>
    </source>
</evidence>
<gene>
    <name evidence="1" type="ORF">GCM10023143_16010</name>
</gene>
<dbReference type="EMBL" id="BAABFN010000002">
    <property type="protein sequence ID" value="GAA4308561.1"/>
    <property type="molecule type" value="Genomic_DNA"/>
</dbReference>
<dbReference type="PANTHER" id="PTHR30348:SF9">
    <property type="entry name" value="UPF0759 PROTEIN YECE"/>
    <property type="match status" value="1"/>
</dbReference>
<reference evidence="2" key="1">
    <citation type="journal article" date="2019" name="Int. J. Syst. Evol. Microbiol.">
        <title>The Global Catalogue of Microorganisms (GCM) 10K type strain sequencing project: providing services to taxonomists for standard genome sequencing and annotation.</title>
        <authorList>
            <consortium name="The Broad Institute Genomics Platform"/>
            <consortium name="The Broad Institute Genome Sequencing Center for Infectious Disease"/>
            <person name="Wu L."/>
            <person name="Ma J."/>
        </authorList>
    </citation>
    <scope>NUCLEOTIDE SEQUENCE [LARGE SCALE GENOMIC DNA]</scope>
    <source>
        <strain evidence="2">JCM 17664</strain>
    </source>
</reference>
<dbReference type="InterPro" id="IPR036520">
    <property type="entry name" value="UPF0759_sf"/>
</dbReference>
<dbReference type="Gene3D" id="3.20.20.410">
    <property type="entry name" value="Protein of unknown function UPF0759"/>
    <property type="match status" value="1"/>
</dbReference>
<dbReference type="Proteomes" id="UP001501207">
    <property type="component" value="Unassembled WGS sequence"/>
</dbReference>
<dbReference type="RefSeq" id="WP_344978038.1">
    <property type="nucleotide sequence ID" value="NZ_BAABFN010000002.1"/>
</dbReference>
<protein>
    <submittedName>
        <fullName evidence="1">DUF72 domain-containing protein</fullName>
    </submittedName>
</protein>
<comment type="caution">
    <text evidence="1">The sequence shown here is derived from an EMBL/GenBank/DDBJ whole genome shotgun (WGS) entry which is preliminary data.</text>
</comment>
<sequence>MDFGKVSAAAIDKIDFRLPDDPPLTRQVLAEAAKSQEAPVIYTGCAKWGRKEWVDKLYPPGTKERDFLSQYVTQFNSIELNATHYKIYEPETIRRWSLTAGKRRFLFCPKFPQVISHEGNLYAAKELTAAFLESIRAFETHLGPCFLQFSEHFSPGRRDELYTYLSSLPRDLPCYLELRHPQWFGDAAIRRELFELLRKLQLGAVITDTSGRRDCAHMELPIPGAFVRFVGNNLHPTDYRRIDEWVLRIKSWLQQGLKQLYFFMHQHDEKDSPELCLYLIQALNKHCGTKLEAPRFQQRLF</sequence>
<accession>A0ABP8FPW2</accession>